<dbReference type="RefSeq" id="WP_265383174.1">
    <property type="nucleotide sequence ID" value="NZ_CP110615.1"/>
</dbReference>
<keyword evidence="2" id="KW-1185">Reference proteome</keyword>
<protein>
    <recommendedName>
        <fullName evidence="3">Excreted virulence factor EspC (Type VII ESX diderm)</fullName>
    </recommendedName>
</protein>
<name>A0ABY6P0L2_9NOCA</name>
<evidence type="ECO:0000313" key="1">
    <source>
        <dbReference type="EMBL" id="UZJ25068.1"/>
    </source>
</evidence>
<accession>A0ABY6P0L2</accession>
<dbReference type="EMBL" id="CP110615">
    <property type="protein sequence ID" value="UZJ25068.1"/>
    <property type="molecule type" value="Genomic_DNA"/>
</dbReference>
<dbReference type="Proteomes" id="UP001164965">
    <property type="component" value="Chromosome"/>
</dbReference>
<sequence length="127" mass="12626">MGRPQLYGLAAVGSGREPVPGAARLTPVDGFEVEVGGLHRAAGQVAESARALEVAAAAVRGLALGPAEVGPRGAALADAVARFAGRAGDRLVATGDGLGGDARAVRTAARGYVAVDRAFARELEVLA</sequence>
<organism evidence="1 2">
    <name type="scientific">Rhodococcus antarcticus</name>
    <dbReference type="NCBI Taxonomy" id="2987751"/>
    <lineage>
        <taxon>Bacteria</taxon>
        <taxon>Bacillati</taxon>
        <taxon>Actinomycetota</taxon>
        <taxon>Actinomycetes</taxon>
        <taxon>Mycobacteriales</taxon>
        <taxon>Nocardiaceae</taxon>
        <taxon>Rhodococcus</taxon>
    </lineage>
</organism>
<proteinExistence type="predicted"/>
<reference evidence="1" key="1">
    <citation type="submission" date="2022-10" db="EMBL/GenBank/DDBJ databases">
        <title>Rhodococcus sp.75.</title>
        <authorList>
            <person name="Sun M."/>
        </authorList>
    </citation>
    <scope>NUCLEOTIDE SEQUENCE</scope>
    <source>
        <strain evidence="1">75</strain>
    </source>
</reference>
<evidence type="ECO:0000313" key="2">
    <source>
        <dbReference type="Proteomes" id="UP001164965"/>
    </source>
</evidence>
<evidence type="ECO:0008006" key="3">
    <source>
        <dbReference type="Google" id="ProtNLM"/>
    </source>
</evidence>
<gene>
    <name evidence="1" type="ORF">RHODO2019_00710</name>
</gene>